<dbReference type="Proteomes" id="UP000009022">
    <property type="component" value="Unassembled WGS sequence"/>
</dbReference>
<name>B3RLN9_TRIAD</name>
<reference evidence="5 6" key="1">
    <citation type="journal article" date="2008" name="Nature">
        <title>The Trichoplax genome and the nature of placozoans.</title>
        <authorList>
            <person name="Srivastava M."/>
            <person name="Begovic E."/>
            <person name="Chapman J."/>
            <person name="Putnam N.H."/>
            <person name="Hellsten U."/>
            <person name="Kawashima T."/>
            <person name="Kuo A."/>
            <person name="Mitros T."/>
            <person name="Salamov A."/>
            <person name="Carpenter M.L."/>
            <person name="Signorovitch A.Y."/>
            <person name="Moreno M.A."/>
            <person name="Kamm K."/>
            <person name="Grimwood J."/>
            <person name="Schmutz J."/>
            <person name="Shapiro H."/>
            <person name="Grigoriev I.V."/>
            <person name="Buss L.W."/>
            <person name="Schierwater B."/>
            <person name="Dellaporta S.L."/>
            <person name="Rokhsar D.S."/>
        </authorList>
    </citation>
    <scope>NUCLEOTIDE SEQUENCE [LARGE SCALE GENOMIC DNA]</scope>
    <source>
        <strain evidence="5 6">Grell-BS-1999</strain>
    </source>
</reference>
<feature type="domain" description="Ig-like" evidence="4">
    <location>
        <begin position="169"/>
        <end position="251"/>
    </location>
</feature>
<dbReference type="PANTHER" id="PTHR45842:SF22">
    <property type="entry name" value="INSULIN-LIKE GROWTH FACTOR-BINDING PROTEIN COMPLEX ACID LABILE SUBUNIT ISOFORM X1"/>
    <property type="match status" value="1"/>
</dbReference>
<keyword evidence="3" id="KW-0812">Transmembrane</keyword>
<dbReference type="Gene3D" id="2.60.40.10">
    <property type="entry name" value="Immunoglobulins"/>
    <property type="match status" value="2"/>
</dbReference>
<keyword evidence="6" id="KW-1185">Reference proteome</keyword>
<dbReference type="STRING" id="10228.B3RLN9"/>
<evidence type="ECO:0000256" key="1">
    <source>
        <dbReference type="ARBA" id="ARBA00022729"/>
    </source>
</evidence>
<dbReference type="InParanoid" id="B3RLN9"/>
<organism evidence="5 6">
    <name type="scientific">Trichoplax adhaerens</name>
    <name type="common">Trichoplax reptans</name>
    <dbReference type="NCBI Taxonomy" id="10228"/>
    <lineage>
        <taxon>Eukaryota</taxon>
        <taxon>Metazoa</taxon>
        <taxon>Placozoa</taxon>
        <taxon>Uniplacotomia</taxon>
        <taxon>Trichoplacea</taxon>
        <taxon>Trichoplacidae</taxon>
        <taxon>Trichoplax</taxon>
    </lineage>
</organism>
<sequence>MESLSCLSMFYSICIYVVIVILSIIQAGNSALANEYNCSVIGVKAFCQNLALRSVPDYLSQETEQLYLQFNSIDNLKEDQFSKFKRLEYLDLSFNKLKGFPRNVFKLPSLKQLLLQGNPVNCSCSLNWTNGDANRLSLADNAVCAVPSQYSHLKLRDLTKEKIKCDVAPRINTNCKSRLKGEENTLFNISCCAHGYPSPNVVIYDNEGRVLSNQTDQVVWIGLLTYENRNKQYTCIAKNHMGEISQNFTLETMYGPKFMNDNFLNQVVLYQGHNISYRINCQAQANPNQVVYTWSIEKNNINEVINYQQSIYELNNITADKSGIYFCKVCQGIKCQLRYTNITIHEPSVSISFDENTEGINCSTTSCDILQKSTVKATCFIHYNQVIISEQTTGVNFNWILRNENINFQGCNNTCTNCNCSMANNHNQAEFYISNINIDQNAVMRCEVNFKSPHLPSSFDSVVELKVIPILIPSLQVLPINIERGQKSVTMTCKPLYSMDIYNFNNYIPLPISIAWFTGTSQELLDDDNININTDLQGLESNLIIKDIERLELGTNSVNGVVKINIKCTGTNSAGDSNADSFITIRESNVTFCPGDISDGIQWSITPAEYTDTKDCAVGLTGYLYVA</sequence>
<evidence type="ECO:0000259" key="4">
    <source>
        <dbReference type="PROSITE" id="PS50835"/>
    </source>
</evidence>
<dbReference type="InterPro" id="IPR032675">
    <property type="entry name" value="LRR_dom_sf"/>
</dbReference>
<dbReference type="OrthoDB" id="694479at2759"/>
<dbReference type="GeneID" id="6749975"/>
<dbReference type="InterPro" id="IPR036179">
    <property type="entry name" value="Ig-like_dom_sf"/>
</dbReference>
<dbReference type="KEGG" id="tad:TRIADDRAFT_52070"/>
<accession>B3RLN9</accession>
<keyword evidence="2" id="KW-1015">Disulfide bond</keyword>
<keyword evidence="1" id="KW-0732">Signal</keyword>
<dbReference type="EMBL" id="DS985241">
    <property type="protein sequence ID" value="EDV29559.1"/>
    <property type="molecule type" value="Genomic_DNA"/>
</dbReference>
<dbReference type="HOGENOM" id="CLU_436374_0_0_1"/>
<evidence type="ECO:0000256" key="2">
    <source>
        <dbReference type="ARBA" id="ARBA00023157"/>
    </source>
</evidence>
<dbReference type="Pfam" id="PF13855">
    <property type="entry name" value="LRR_8"/>
    <property type="match status" value="1"/>
</dbReference>
<dbReference type="InterPro" id="IPR007110">
    <property type="entry name" value="Ig-like_dom"/>
</dbReference>
<keyword evidence="3" id="KW-0472">Membrane</keyword>
<dbReference type="AlphaFoldDB" id="B3RLN9"/>
<keyword evidence="3" id="KW-1133">Transmembrane helix</keyword>
<evidence type="ECO:0000313" key="6">
    <source>
        <dbReference type="Proteomes" id="UP000009022"/>
    </source>
</evidence>
<dbReference type="InterPro" id="IPR001611">
    <property type="entry name" value="Leu-rich_rpt"/>
</dbReference>
<evidence type="ECO:0000256" key="3">
    <source>
        <dbReference type="SAM" id="Phobius"/>
    </source>
</evidence>
<dbReference type="Pfam" id="PF13895">
    <property type="entry name" value="Ig_2"/>
    <property type="match status" value="1"/>
</dbReference>
<evidence type="ECO:0000313" key="5">
    <source>
        <dbReference type="EMBL" id="EDV29559.1"/>
    </source>
</evidence>
<dbReference type="RefSeq" id="XP_002108761.1">
    <property type="nucleotide sequence ID" value="XM_002108725.1"/>
</dbReference>
<dbReference type="SUPFAM" id="SSF52058">
    <property type="entry name" value="L domain-like"/>
    <property type="match status" value="1"/>
</dbReference>
<dbReference type="Gene3D" id="3.80.10.10">
    <property type="entry name" value="Ribonuclease Inhibitor"/>
    <property type="match status" value="2"/>
</dbReference>
<dbReference type="InterPro" id="IPR013783">
    <property type="entry name" value="Ig-like_fold"/>
</dbReference>
<dbReference type="PhylomeDB" id="B3RLN9"/>
<dbReference type="GO" id="GO:0016020">
    <property type="term" value="C:membrane"/>
    <property type="evidence" value="ECO:0007669"/>
    <property type="project" value="UniProtKB-SubCell"/>
</dbReference>
<dbReference type="InterPro" id="IPR050467">
    <property type="entry name" value="LRFN"/>
</dbReference>
<dbReference type="SUPFAM" id="SSF48726">
    <property type="entry name" value="Immunoglobulin"/>
    <property type="match status" value="2"/>
</dbReference>
<dbReference type="PROSITE" id="PS50835">
    <property type="entry name" value="IG_LIKE"/>
    <property type="match status" value="2"/>
</dbReference>
<dbReference type="PANTHER" id="PTHR45842">
    <property type="entry name" value="SYNAPTIC ADHESION-LIKE MOLECULE SALM"/>
    <property type="match status" value="1"/>
</dbReference>
<gene>
    <name evidence="5" type="ORF">TRIADDRAFT_52070</name>
</gene>
<dbReference type="eggNOG" id="KOG0619">
    <property type="taxonomic scope" value="Eukaryota"/>
</dbReference>
<feature type="domain" description="Ig-like" evidence="4">
    <location>
        <begin position="256"/>
        <end position="343"/>
    </location>
</feature>
<dbReference type="CTD" id="6749975"/>
<feature type="transmembrane region" description="Helical" evidence="3">
    <location>
        <begin position="7"/>
        <end position="28"/>
    </location>
</feature>
<proteinExistence type="predicted"/>
<protein>
    <recommendedName>
        <fullName evidence="4">Ig-like domain-containing protein</fullName>
    </recommendedName>
</protein>